<evidence type="ECO:0000313" key="2">
    <source>
        <dbReference type="Proteomes" id="UP001144978"/>
    </source>
</evidence>
<proteinExistence type="predicted"/>
<accession>A0ACC1P5W3</accession>
<keyword evidence="2" id="KW-1185">Reference proteome</keyword>
<reference evidence="1" key="1">
    <citation type="submission" date="2022-08" db="EMBL/GenBank/DDBJ databases">
        <title>Genome Sequence of Pycnoporus sanguineus.</title>
        <authorList>
            <person name="Buettner E."/>
        </authorList>
    </citation>
    <scope>NUCLEOTIDE SEQUENCE</scope>
    <source>
        <strain evidence="1">CG-C14</strain>
    </source>
</reference>
<dbReference type="EMBL" id="JANSHE010003165">
    <property type="protein sequence ID" value="KAJ2987343.1"/>
    <property type="molecule type" value="Genomic_DNA"/>
</dbReference>
<sequence length="260" mass="28467">MSTPSSTTPGTPNSLLHVPGQHADIIQRLKNVPGYTTPVFKGKEEQRAKVQATVAAKVSIVSFSAHSFFGIALRVDRVSPAGFQHPEALARLPYVVSRPVRPFDTRIEVIPERSAVSPVVRIQRAGTLDAYNTGSCCPSSAYKRVMHVNSLGMRSGSIHCIPVIPMRVRVPGYLRQPGQPCLISRAIWLLPMDPLRWAVPSTTVTLRAERYRDSLSVWLIHSILVPDPQHVLARPACSSSLALSASPRRLDRASLSCARV</sequence>
<organism evidence="1 2">
    <name type="scientific">Trametes sanguinea</name>
    <dbReference type="NCBI Taxonomy" id="158606"/>
    <lineage>
        <taxon>Eukaryota</taxon>
        <taxon>Fungi</taxon>
        <taxon>Dikarya</taxon>
        <taxon>Basidiomycota</taxon>
        <taxon>Agaricomycotina</taxon>
        <taxon>Agaricomycetes</taxon>
        <taxon>Polyporales</taxon>
        <taxon>Polyporaceae</taxon>
        <taxon>Trametes</taxon>
    </lineage>
</organism>
<gene>
    <name evidence="1" type="ORF">NUW54_g9452</name>
</gene>
<dbReference type="Proteomes" id="UP001144978">
    <property type="component" value="Unassembled WGS sequence"/>
</dbReference>
<evidence type="ECO:0000313" key="1">
    <source>
        <dbReference type="EMBL" id="KAJ2987343.1"/>
    </source>
</evidence>
<comment type="caution">
    <text evidence="1">The sequence shown here is derived from an EMBL/GenBank/DDBJ whole genome shotgun (WGS) entry which is preliminary data.</text>
</comment>
<name>A0ACC1P5W3_9APHY</name>
<protein>
    <submittedName>
        <fullName evidence="1">Uncharacterized protein</fullName>
    </submittedName>
</protein>